<dbReference type="GeneID" id="120274572"/>
<dbReference type="AlphaFoldDB" id="A0AB40CCF1"/>
<evidence type="ECO:0000313" key="8">
    <source>
        <dbReference type="Proteomes" id="UP001515500"/>
    </source>
</evidence>
<evidence type="ECO:0000256" key="4">
    <source>
        <dbReference type="ARBA" id="ARBA00022701"/>
    </source>
</evidence>
<organism evidence="8 9">
    <name type="scientific">Dioscorea cayennensis subsp. rotundata</name>
    <name type="common">White Guinea yam</name>
    <name type="synonym">Dioscorea rotundata</name>
    <dbReference type="NCBI Taxonomy" id="55577"/>
    <lineage>
        <taxon>Eukaryota</taxon>
        <taxon>Viridiplantae</taxon>
        <taxon>Streptophyta</taxon>
        <taxon>Embryophyta</taxon>
        <taxon>Tracheophyta</taxon>
        <taxon>Spermatophyta</taxon>
        <taxon>Magnoliopsida</taxon>
        <taxon>Liliopsida</taxon>
        <taxon>Dioscoreales</taxon>
        <taxon>Dioscoreaceae</taxon>
        <taxon>Dioscorea</taxon>
    </lineage>
</organism>
<comment type="subcellular location">
    <subcellularLocation>
        <location evidence="1">Cytoplasm</location>
        <location evidence="1">Cytoskeleton</location>
    </subcellularLocation>
</comment>
<dbReference type="Proteomes" id="UP001515500">
    <property type="component" value="Chromosome 13"/>
</dbReference>
<evidence type="ECO:0000313" key="9">
    <source>
        <dbReference type="RefSeq" id="XP_039137049.1"/>
    </source>
</evidence>
<feature type="compositionally biased region" description="Basic and acidic residues" evidence="6">
    <location>
        <begin position="114"/>
        <end position="128"/>
    </location>
</feature>
<reference evidence="9" key="1">
    <citation type="submission" date="2025-08" db="UniProtKB">
        <authorList>
            <consortium name="RefSeq"/>
        </authorList>
    </citation>
    <scope>IDENTIFICATION</scope>
</reference>
<dbReference type="GO" id="GO:0008017">
    <property type="term" value="F:microtubule binding"/>
    <property type="evidence" value="ECO:0007669"/>
    <property type="project" value="TreeGrafter"/>
</dbReference>
<gene>
    <name evidence="9" type="primary">LOC120274572</name>
</gene>
<evidence type="ECO:0000256" key="2">
    <source>
        <dbReference type="ARBA" id="ARBA00005885"/>
    </source>
</evidence>
<dbReference type="GO" id="GO:0030295">
    <property type="term" value="F:protein kinase activator activity"/>
    <property type="evidence" value="ECO:0007669"/>
    <property type="project" value="TreeGrafter"/>
</dbReference>
<name>A0AB40CCF1_DIOCR</name>
<evidence type="ECO:0000259" key="7">
    <source>
        <dbReference type="Pfam" id="PF06886"/>
    </source>
</evidence>
<keyword evidence="5" id="KW-0206">Cytoskeleton</keyword>
<dbReference type="InterPro" id="IPR027329">
    <property type="entry name" value="TPX2_C"/>
</dbReference>
<sequence length="446" mass="51227">MMAAATTPVKTPRHSRSQSSETFKNSENSDPNLPAKSPVTKSEKKGKNAAVKTPRRNPPSPPKERKFIVAKKKNRYSKKCREAAYEALRASQDDFFKKDPVRHELDDELKEIRAGEEFIKKEPERSELDQLDGSSESKDLEGSSKVRKMRSLMMEQAMVCIPDSGSGRVKHLVKAFENMLSISKDREGEKDEESQKKVMNWPLPGLQPLMKNTGNEEPSVSVFSSAEFLPTRDFARDSRLCSSLDSNDERLSLGSRTSGGSRRSRRNSTDSTGRNWSKKLKVTSQHPFKLRTEQRGRLKEEHFLKKVKEMIMEEEKKRIPIAQGLPWTTDEPECLVKPPVKDLTEPIDVVLHSDVRAVERAEFDHYVAERLNFAEQLKSEREKQQKLSEEEEVKRLRKELVPRAQPMPFFDRPFVPKKSSRPRTIPKEPRFHVRPALKTCVSMMGR</sequence>
<dbReference type="GO" id="GO:0090307">
    <property type="term" value="P:mitotic spindle assembly"/>
    <property type="evidence" value="ECO:0007669"/>
    <property type="project" value="TreeGrafter"/>
</dbReference>
<evidence type="ECO:0000256" key="3">
    <source>
        <dbReference type="ARBA" id="ARBA00022490"/>
    </source>
</evidence>
<evidence type="ECO:0000256" key="6">
    <source>
        <dbReference type="SAM" id="MobiDB-lite"/>
    </source>
</evidence>
<accession>A0AB40CCF1</accession>
<proteinExistence type="inferred from homology"/>
<evidence type="ECO:0000256" key="1">
    <source>
        <dbReference type="ARBA" id="ARBA00004245"/>
    </source>
</evidence>
<keyword evidence="8" id="KW-1185">Reference proteome</keyword>
<dbReference type="GO" id="GO:0060236">
    <property type="term" value="P:regulation of mitotic spindle organization"/>
    <property type="evidence" value="ECO:0007669"/>
    <property type="project" value="InterPro"/>
</dbReference>
<feature type="region of interest" description="Disordered" evidence="6">
    <location>
        <begin position="409"/>
        <end position="431"/>
    </location>
</feature>
<dbReference type="InterPro" id="IPR009675">
    <property type="entry name" value="TPX2_fam"/>
</dbReference>
<dbReference type="PANTHER" id="PTHR14326">
    <property type="entry name" value="TARGETING PROTEIN FOR XKLP2"/>
    <property type="match status" value="1"/>
</dbReference>
<dbReference type="GO" id="GO:0005819">
    <property type="term" value="C:spindle"/>
    <property type="evidence" value="ECO:0007669"/>
    <property type="project" value="InterPro"/>
</dbReference>
<dbReference type="RefSeq" id="XP_039137049.1">
    <property type="nucleotide sequence ID" value="XM_039281115.1"/>
</dbReference>
<keyword evidence="4" id="KW-0493">Microtubule</keyword>
<keyword evidence="3" id="KW-0963">Cytoplasm</keyword>
<feature type="compositionally biased region" description="Low complexity" evidence="6">
    <location>
        <begin position="252"/>
        <end position="261"/>
    </location>
</feature>
<evidence type="ECO:0000256" key="5">
    <source>
        <dbReference type="ARBA" id="ARBA00023212"/>
    </source>
</evidence>
<dbReference type="PANTHER" id="PTHR14326:SF58">
    <property type="entry name" value="TPX2 (TARGETING PROTEIN FOR XKLP2) PROTEIN FAMILY"/>
    <property type="match status" value="1"/>
</dbReference>
<feature type="region of interest" description="Disordered" evidence="6">
    <location>
        <begin position="1"/>
        <end position="76"/>
    </location>
</feature>
<protein>
    <submittedName>
        <fullName evidence="9">Uncharacterized protein LOC120274572</fullName>
    </submittedName>
</protein>
<dbReference type="Pfam" id="PF06886">
    <property type="entry name" value="TPX2"/>
    <property type="match status" value="1"/>
</dbReference>
<feature type="compositionally biased region" description="Polar residues" evidence="6">
    <location>
        <begin position="17"/>
        <end position="31"/>
    </location>
</feature>
<feature type="region of interest" description="Disordered" evidence="6">
    <location>
        <begin position="114"/>
        <end position="145"/>
    </location>
</feature>
<feature type="compositionally biased region" description="Basic and acidic residues" evidence="6">
    <location>
        <begin position="135"/>
        <end position="144"/>
    </location>
</feature>
<feature type="domain" description="TPX2 C-terminal" evidence="7">
    <location>
        <begin position="350"/>
        <end position="424"/>
    </location>
</feature>
<comment type="similarity">
    <text evidence="2">Belongs to the TPX2 family.</text>
</comment>
<feature type="region of interest" description="Disordered" evidence="6">
    <location>
        <begin position="245"/>
        <end position="285"/>
    </location>
</feature>
<dbReference type="GO" id="GO:0005880">
    <property type="term" value="C:nuclear microtubule"/>
    <property type="evidence" value="ECO:0007669"/>
    <property type="project" value="TreeGrafter"/>
</dbReference>